<keyword evidence="6" id="KW-0508">mRNA splicing</keyword>
<comment type="subunit">
    <text evidence="8">Component of the spliceosome. Present in the activated B complex, the catalytically activated B* complex which catalyzes the branching, the catalytic step 1 C complex catalyzing the exon ligation, and the postcatalytic P complex containing the ligated exons (mRNA) and the excised lariat intron.</text>
</comment>
<feature type="compositionally biased region" description="Low complexity" evidence="10">
    <location>
        <begin position="49"/>
        <end position="72"/>
    </location>
</feature>
<evidence type="ECO:0000313" key="11">
    <source>
        <dbReference type="EMBL" id="OQD72171.1"/>
    </source>
</evidence>
<evidence type="ECO:0000256" key="1">
    <source>
        <dbReference type="ARBA" id="ARBA00004123"/>
    </source>
</evidence>
<organism evidence="11 12">
    <name type="scientific">Penicillium polonicum</name>
    <dbReference type="NCBI Taxonomy" id="60169"/>
    <lineage>
        <taxon>Eukaryota</taxon>
        <taxon>Fungi</taxon>
        <taxon>Dikarya</taxon>
        <taxon>Ascomycota</taxon>
        <taxon>Pezizomycotina</taxon>
        <taxon>Eurotiomycetes</taxon>
        <taxon>Eurotiomycetidae</taxon>
        <taxon>Eurotiales</taxon>
        <taxon>Aspergillaceae</taxon>
        <taxon>Penicillium</taxon>
    </lineage>
</organism>
<gene>
    <name evidence="11" type="ORF">PENPOL_c001G04006</name>
</gene>
<dbReference type="PANTHER" id="PTHR12111:SF1">
    <property type="entry name" value="SPLICING FACTOR YJU2"/>
    <property type="match status" value="1"/>
</dbReference>
<dbReference type="GO" id="GO:0046872">
    <property type="term" value="F:metal ion binding"/>
    <property type="evidence" value="ECO:0007669"/>
    <property type="project" value="UniProtKB-KW"/>
</dbReference>
<keyword evidence="5 8" id="KW-0862">Zinc</keyword>
<feature type="binding site" evidence="8">
    <location>
        <position position="161"/>
    </location>
    <ligand>
        <name>Zn(2+)</name>
        <dbReference type="ChEBI" id="CHEBI:29105"/>
    </ligand>
</feature>
<feature type="coiled-coil region" evidence="9">
    <location>
        <begin position="218"/>
        <end position="295"/>
    </location>
</feature>
<evidence type="ECO:0000256" key="6">
    <source>
        <dbReference type="ARBA" id="ARBA00023187"/>
    </source>
</evidence>
<evidence type="ECO:0000256" key="3">
    <source>
        <dbReference type="ARBA" id="ARBA00022723"/>
    </source>
</evidence>
<sequence>MGFDPMTKYVRYLNRDAEINHVTPESTAGDAGPAREQPVRRVQGPIWESSSSTTSLTSSTAPSSPESSRVSSNMAERKVLSKYYPPDFDPTAIEKKKRSRKDGKPEAKLATIRLMTPFSMKCNHCGEFIPKGRKFNARKELLDEKYLSILLHRFYIRCSRCSGEITFRTDPKNTDYQLERGAKRNFEIWRNETDEKYNDETEEQTLDRIEKEHGAKEEQIQRDKMAELEDKMLDSKREMQIADSLDEIRTRNARIERTEARGDDAAMATVQQEIDEEALRRAKAEEEDREAIRQEFFAKKRAAEQAANNAAFERAEKEAKAHAAAFRQSLLEKRRRNQEIRRARIAKGLIKPKAKATPSANATTNATASAIATPGANATTSAIATPSANAGPSEE</sequence>
<dbReference type="Proteomes" id="UP000191408">
    <property type="component" value="Unassembled WGS sequence"/>
</dbReference>
<dbReference type="GO" id="GO:0071006">
    <property type="term" value="C:U2-type catalytic step 1 spliceosome"/>
    <property type="evidence" value="ECO:0007669"/>
    <property type="project" value="UniProtKB-UniRule"/>
</dbReference>
<feature type="region of interest" description="Disordered" evidence="10">
    <location>
        <begin position="16"/>
        <end position="75"/>
    </location>
</feature>
<feature type="binding site" evidence="8">
    <location>
        <position position="125"/>
    </location>
    <ligand>
        <name>Zn(2+)</name>
        <dbReference type="ChEBI" id="CHEBI:29105"/>
    </ligand>
</feature>
<keyword evidence="4 8" id="KW-0747">Spliceosome</keyword>
<evidence type="ECO:0000313" key="12">
    <source>
        <dbReference type="Proteomes" id="UP000191408"/>
    </source>
</evidence>
<feature type="compositionally biased region" description="Low complexity" evidence="10">
    <location>
        <begin position="355"/>
        <end position="368"/>
    </location>
</feature>
<evidence type="ECO:0000256" key="2">
    <source>
        <dbReference type="ARBA" id="ARBA00022664"/>
    </source>
</evidence>
<keyword evidence="12" id="KW-1185">Reference proteome</keyword>
<comment type="caution">
    <text evidence="11">The sequence shown here is derived from an EMBL/GenBank/DDBJ whole genome shotgun (WGS) entry which is preliminary data.</text>
</comment>
<keyword evidence="7 8" id="KW-0539">Nucleus</keyword>
<dbReference type="STRING" id="60169.A0A1V6P5C8"/>
<dbReference type="EMBL" id="MDYM01000001">
    <property type="protein sequence ID" value="OQD72171.1"/>
    <property type="molecule type" value="Genomic_DNA"/>
</dbReference>
<evidence type="ECO:0000256" key="4">
    <source>
        <dbReference type="ARBA" id="ARBA00022728"/>
    </source>
</evidence>
<dbReference type="InterPro" id="IPR043701">
    <property type="entry name" value="Yju2"/>
</dbReference>
<feature type="binding site" evidence="8">
    <location>
        <position position="122"/>
    </location>
    <ligand>
        <name>Zn(2+)</name>
        <dbReference type="ChEBI" id="CHEBI:29105"/>
    </ligand>
</feature>
<protein>
    <recommendedName>
        <fullName evidence="8">Splicing factor YJU2</fullName>
    </recommendedName>
</protein>
<dbReference type="AlphaFoldDB" id="A0A1V6P5C8"/>
<dbReference type="HAMAP" id="MF_03226">
    <property type="entry name" value="YJU2"/>
    <property type="match status" value="1"/>
</dbReference>
<proteinExistence type="inferred from homology"/>
<comment type="function">
    <text evidence="8">Part of the spliceosome which catalyzes two sequential transesterification reactions, first the excision of the non-coding intron from pre-mRNA and then the ligation of the coding exons to form the mature mRNA. Plays a role in stabilizing the structure of the spliceosome catalytic core and docking of the branch helix into the active site, producing 5'-exon and lariat intron-3'-intermediates.</text>
</comment>
<evidence type="ECO:0000256" key="8">
    <source>
        <dbReference type="HAMAP-Rule" id="MF_03226"/>
    </source>
</evidence>
<evidence type="ECO:0000256" key="10">
    <source>
        <dbReference type="SAM" id="MobiDB-lite"/>
    </source>
</evidence>
<accession>A0A1V6P5C8</accession>
<comment type="similarity">
    <text evidence="8">Belongs to the CWC16 family. YJU2 subfamily.</text>
</comment>
<comment type="subcellular location">
    <subcellularLocation>
        <location evidence="1 8">Nucleus</location>
    </subcellularLocation>
</comment>
<evidence type="ECO:0000256" key="7">
    <source>
        <dbReference type="ARBA" id="ARBA00023242"/>
    </source>
</evidence>
<reference evidence="12" key="1">
    <citation type="journal article" date="2017" name="Nat. Microbiol.">
        <title>Global analysis of biosynthetic gene clusters reveals vast potential of secondary metabolite production in Penicillium species.</title>
        <authorList>
            <person name="Nielsen J.C."/>
            <person name="Grijseels S."/>
            <person name="Prigent S."/>
            <person name="Ji B."/>
            <person name="Dainat J."/>
            <person name="Nielsen K.F."/>
            <person name="Frisvad J.C."/>
            <person name="Workman M."/>
            <person name="Nielsen J."/>
        </authorList>
    </citation>
    <scope>NUCLEOTIDE SEQUENCE [LARGE SCALE GENOMIC DNA]</scope>
    <source>
        <strain evidence="12">IBT 4502</strain>
    </source>
</reference>
<dbReference type="PANTHER" id="PTHR12111">
    <property type="entry name" value="SPLICING FACTOR YJU2"/>
    <property type="match status" value="1"/>
</dbReference>
<keyword evidence="3 8" id="KW-0479">Metal-binding</keyword>
<dbReference type="GO" id="GO:0000349">
    <property type="term" value="P:generation of catalytic spliceosome for first transesterification step"/>
    <property type="evidence" value="ECO:0007669"/>
    <property type="project" value="UniProtKB-UniRule"/>
</dbReference>
<keyword evidence="9" id="KW-0175">Coiled coil</keyword>
<keyword evidence="2" id="KW-0507">mRNA processing</keyword>
<feature type="binding site" evidence="8">
    <location>
        <position position="158"/>
    </location>
    <ligand>
        <name>Zn(2+)</name>
        <dbReference type="ChEBI" id="CHEBI:29105"/>
    </ligand>
</feature>
<name>A0A1V6P5C8_PENPO</name>
<feature type="region of interest" description="Disordered" evidence="10">
    <location>
        <begin position="343"/>
        <end position="368"/>
    </location>
</feature>
<evidence type="ECO:0000256" key="5">
    <source>
        <dbReference type="ARBA" id="ARBA00022833"/>
    </source>
</evidence>
<dbReference type="InterPro" id="IPR007590">
    <property type="entry name" value="Saf4/Yju2"/>
</dbReference>
<dbReference type="OrthoDB" id="674963at2759"/>
<dbReference type="Pfam" id="PF04502">
    <property type="entry name" value="Saf4_Yju2"/>
    <property type="match status" value="1"/>
</dbReference>
<evidence type="ECO:0000256" key="9">
    <source>
        <dbReference type="SAM" id="Coils"/>
    </source>
</evidence>